<dbReference type="OrthoDB" id="346004at2"/>
<dbReference type="PANTHER" id="PTHR33452">
    <property type="entry name" value="OXIDOREDUCTASE CATD-RELATED"/>
    <property type="match status" value="1"/>
</dbReference>
<evidence type="ECO:0000256" key="3">
    <source>
        <dbReference type="ARBA" id="ARBA00022475"/>
    </source>
</evidence>
<evidence type="ECO:0000256" key="7">
    <source>
        <dbReference type="SAM" id="Phobius"/>
    </source>
</evidence>
<keyword evidence="3" id="KW-1003">Cell membrane</keyword>
<dbReference type="Proteomes" id="UP000244441">
    <property type="component" value="Chromosome"/>
</dbReference>
<feature type="transmembrane region" description="Helical" evidence="7">
    <location>
        <begin position="79"/>
        <end position="103"/>
    </location>
</feature>
<keyword evidence="4 7" id="KW-0812">Transmembrane</keyword>
<feature type="transmembrane region" description="Helical" evidence="7">
    <location>
        <begin position="165"/>
        <end position="184"/>
    </location>
</feature>
<dbReference type="PANTHER" id="PTHR33452:SF19">
    <property type="entry name" value="DOXX FAMILY PROTEIN"/>
    <property type="match status" value="1"/>
</dbReference>
<dbReference type="GO" id="GO:0005886">
    <property type="term" value="C:plasma membrane"/>
    <property type="evidence" value="ECO:0007669"/>
    <property type="project" value="UniProtKB-SubCell"/>
</dbReference>
<dbReference type="AlphaFoldDB" id="A0A2S0VUE9"/>
<evidence type="ECO:0000256" key="5">
    <source>
        <dbReference type="ARBA" id="ARBA00022989"/>
    </source>
</evidence>
<gene>
    <name evidence="8" type="ORF">C2869_16060</name>
</gene>
<evidence type="ECO:0008006" key="10">
    <source>
        <dbReference type="Google" id="ProtNLM"/>
    </source>
</evidence>
<sequence>MQLISRFYLPFHHYLDKTKVAEGLAPLALRLYLAPIMIQAGYNKYVGFEGVVEWFSYLGFILPSVMAFLAMVTELVGGILILIGLATRWVSIPLMITMLVAAFSVHWQNGWLAIADGSSWLANDNVIAAQEKLAMAKSILQEYGNYDWLTSSGSFVILNNGIEFAITYFIMFLVLFFYGGGRYVSIDYWLARKFINSP</sequence>
<name>A0A2S0VUE9_9ALTE</name>
<dbReference type="EMBL" id="CP026604">
    <property type="protein sequence ID" value="AWB67846.1"/>
    <property type="molecule type" value="Genomic_DNA"/>
</dbReference>
<feature type="transmembrane region" description="Helical" evidence="7">
    <location>
        <begin position="20"/>
        <end position="42"/>
    </location>
</feature>
<evidence type="ECO:0000256" key="1">
    <source>
        <dbReference type="ARBA" id="ARBA00004651"/>
    </source>
</evidence>
<organism evidence="8 9">
    <name type="scientific">Saccharobesus litoralis</name>
    <dbReference type="NCBI Taxonomy" id="2172099"/>
    <lineage>
        <taxon>Bacteria</taxon>
        <taxon>Pseudomonadati</taxon>
        <taxon>Pseudomonadota</taxon>
        <taxon>Gammaproteobacteria</taxon>
        <taxon>Alteromonadales</taxon>
        <taxon>Alteromonadaceae</taxon>
        <taxon>Saccharobesus</taxon>
    </lineage>
</organism>
<protein>
    <recommendedName>
        <fullName evidence="10">DoxX family protein</fullName>
    </recommendedName>
</protein>
<comment type="subcellular location">
    <subcellularLocation>
        <location evidence="1">Cell membrane</location>
        <topology evidence="1">Multi-pass membrane protein</topology>
    </subcellularLocation>
</comment>
<proteinExistence type="inferred from homology"/>
<evidence type="ECO:0000256" key="2">
    <source>
        <dbReference type="ARBA" id="ARBA00006679"/>
    </source>
</evidence>
<evidence type="ECO:0000256" key="4">
    <source>
        <dbReference type="ARBA" id="ARBA00022692"/>
    </source>
</evidence>
<dbReference type="Pfam" id="PF07681">
    <property type="entry name" value="DoxX"/>
    <property type="match status" value="1"/>
</dbReference>
<evidence type="ECO:0000313" key="8">
    <source>
        <dbReference type="EMBL" id="AWB67846.1"/>
    </source>
</evidence>
<comment type="similarity">
    <text evidence="2">Belongs to the DoxX family.</text>
</comment>
<evidence type="ECO:0000256" key="6">
    <source>
        <dbReference type="ARBA" id="ARBA00023136"/>
    </source>
</evidence>
<dbReference type="KEGG" id="cate:C2869_16060"/>
<accession>A0A2S0VUE9</accession>
<keyword evidence="5 7" id="KW-1133">Transmembrane helix</keyword>
<keyword evidence="6 7" id="KW-0472">Membrane</keyword>
<reference evidence="8 9" key="1">
    <citation type="submission" date="2018-01" db="EMBL/GenBank/DDBJ databases">
        <title>Genome sequence of a Cantenovulum-like bacteria.</title>
        <authorList>
            <person name="Tan W.R."/>
            <person name="Lau N.-S."/>
            <person name="Go F."/>
            <person name="Amirul A.-A.A."/>
        </authorList>
    </citation>
    <scope>NUCLEOTIDE SEQUENCE [LARGE SCALE GENOMIC DNA]</scope>
    <source>
        <strain evidence="8 9">CCB-QB4</strain>
    </source>
</reference>
<dbReference type="InterPro" id="IPR051907">
    <property type="entry name" value="DoxX-like_oxidoreductase"/>
</dbReference>
<keyword evidence="9" id="KW-1185">Reference proteome</keyword>
<evidence type="ECO:0000313" key="9">
    <source>
        <dbReference type="Proteomes" id="UP000244441"/>
    </source>
</evidence>
<dbReference type="InterPro" id="IPR032808">
    <property type="entry name" value="DoxX"/>
</dbReference>
<dbReference type="RefSeq" id="WP_108603912.1">
    <property type="nucleotide sequence ID" value="NZ_CP026604.1"/>
</dbReference>